<dbReference type="Gene3D" id="1.25.10.10">
    <property type="entry name" value="Leucine-rich Repeat Variant"/>
    <property type="match status" value="1"/>
</dbReference>
<dbReference type="Proteomes" id="UP000663891">
    <property type="component" value="Unassembled WGS sequence"/>
</dbReference>
<dbReference type="GO" id="GO:0005049">
    <property type="term" value="F:nuclear export signal receptor activity"/>
    <property type="evidence" value="ECO:0007669"/>
    <property type="project" value="TreeGrafter"/>
</dbReference>
<evidence type="ECO:0000313" key="3">
    <source>
        <dbReference type="Proteomes" id="UP000663891"/>
    </source>
</evidence>
<dbReference type="GO" id="GO:0005635">
    <property type="term" value="C:nuclear envelope"/>
    <property type="evidence" value="ECO:0007669"/>
    <property type="project" value="TreeGrafter"/>
</dbReference>
<accession>A0A813PWM9</accession>
<dbReference type="Pfam" id="PF08506">
    <property type="entry name" value="Cse1"/>
    <property type="match status" value="1"/>
</dbReference>
<name>A0A813PWM9_9BILA</name>
<proteinExistence type="predicted"/>
<gene>
    <name evidence="2" type="ORF">VCS650_LOCUS1693</name>
</gene>
<dbReference type="GO" id="GO:0005829">
    <property type="term" value="C:cytosol"/>
    <property type="evidence" value="ECO:0007669"/>
    <property type="project" value="TreeGrafter"/>
</dbReference>
<dbReference type="AlphaFoldDB" id="A0A813PWM9"/>
<dbReference type="InterPro" id="IPR011989">
    <property type="entry name" value="ARM-like"/>
</dbReference>
<dbReference type="SUPFAM" id="SSF48371">
    <property type="entry name" value="ARM repeat"/>
    <property type="match status" value="1"/>
</dbReference>
<dbReference type="OrthoDB" id="3268246at2759"/>
<dbReference type="InterPro" id="IPR016024">
    <property type="entry name" value="ARM-type_fold"/>
</dbReference>
<comment type="caution">
    <text evidence="2">The sequence shown here is derived from an EMBL/GenBank/DDBJ whole genome shotgun (WGS) entry which is preliminary data.</text>
</comment>
<organism evidence="2 3">
    <name type="scientific">Adineta steineri</name>
    <dbReference type="NCBI Taxonomy" id="433720"/>
    <lineage>
        <taxon>Eukaryota</taxon>
        <taxon>Metazoa</taxon>
        <taxon>Spiralia</taxon>
        <taxon>Gnathifera</taxon>
        <taxon>Rotifera</taxon>
        <taxon>Eurotatoria</taxon>
        <taxon>Bdelloidea</taxon>
        <taxon>Adinetida</taxon>
        <taxon>Adinetidae</taxon>
        <taxon>Adineta</taxon>
    </lineage>
</organism>
<evidence type="ECO:0000259" key="1">
    <source>
        <dbReference type="Pfam" id="PF08506"/>
    </source>
</evidence>
<dbReference type="PANTHER" id="PTHR10997:SF8">
    <property type="entry name" value="EXPORTIN-2"/>
    <property type="match status" value="1"/>
</dbReference>
<dbReference type="EMBL" id="CAJNON010000008">
    <property type="protein sequence ID" value="CAF0758934.1"/>
    <property type="molecule type" value="Genomic_DNA"/>
</dbReference>
<evidence type="ECO:0000313" key="2">
    <source>
        <dbReference type="EMBL" id="CAF0758934.1"/>
    </source>
</evidence>
<protein>
    <recommendedName>
        <fullName evidence="1">Exportin-2 central domain-containing protein</fullName>
    </recommendedName>
</protein>
<feature type="domain" description="Exportin-2 central" evidence="1">
    <location>
        <begin position="55"/>
        <end position="213"/>
    </location>
</feature>
<dbReference type="InterPro" id="IPR013713">
    <property type="entry name" value="XPO2_central"/>
</dbReference>
<reference evidence="2" key="1">
    <citation type="submission" date="2021-02" db="EMBL/GenBank/DDBJ databases">
        <authorList>
            <person name="Nowell W R."/>
        </authorList>
    </citation>
    <scope>NUCLEOTIDE SEQUENCE</scope>
</reference>
<dbReference type="PANTHER" id="PTHR10997">
    <property type="entry name" value="IMPORTIN-7, 8, 11"/>
    <property type="match status" value="1"/>
</dbReference>
<dbReference type="GO" id="GO:0006606">
    <property type="term" value="P:protein import into nucleus"/>
    <property type="evidence" value="ECO:0007669"/>
    <property type="project" value="TreeGrafter"/>
</dbReference>
<dbReference type="GO" id="GO:0006611">
    <property type="term" value="P:protein export from nucleus"/>
    <property type="evidence" value="ECO:0007669"/>
    <property type="project" value="TreeGrafter"/>
</dbReference>
<sequence length="214" mass="25383">MQMNEQRLKKTLEQIERNENYSSLLLIFCASSTTSDDIRRASVITFKIFIKPHSLFEQYRYEQKSDELRSEIKLVLEKFALAFTELFKSLMNYYLQKEFNPTEVKNIFNSSHLIIKIFYDLNAQELPEHYEDNLTIYMIYFLELLSYDHLSLHSNNNDPGILDQVKTEICRCIALYADNYSDEFKPYAQQFALTIWSLLTRLNLSPSYDELSSL</sequence>